<dbReference type="GO" id="GO:0030288">
    <property type="term" value="C:outer membrane-bounded periplasmic space"/>
    <property type="evidence" value="ECO:0007669"/>
    <property type="project" value="UniProtKB-ARBA"/>
</dbReference>
<dbReference type="OrthoDB" id="9803988at2"/>
<keyword evidence="3 4" id="KW-0732">Signal</keyword>
<evidence type="ECO:0000259" key="5">
    <source>
        <dbReference type="Pfam" id="PF00496"/>
    </source>
</evidence>
<comment type="caution">
    <text evidence="6">The sequence shown here is derived from an EMBL/GenBank/DDBJ whole genome shotgun (WGS) entry which is preliminary data.</text>
</comment>
<dbReference type="InterPro" id="IPR023765">
    <property type="entry name" value="SBP_5_CS"/>
</dbReference>
<name>A0A2V3U3Q6_9HYPH</name>
<evidence type="ECO:0000313" key="7">
    <source>
        <dbReference type="Proteomes" id="UP000248021"/>
    </source>
</evidence>
<comment type="similarity">
    <text evidence="2">Belongs to the bacterial solute-binding protein 5 family.</text>
</comment>
<comment type="subcellular location">
    <subcellularLocation>
        <location evidence="1">Periplasm</location>
    </subcellularLocation>
</comment>
<dbReference type="EMBL" id="QJJK01000008">
    <property type="protein sequence ID" value="PXW56604.1"/>
    <property type="molecule type" value="Genomic_DNA"/>
</dbReference>
<feature type="domain" description="Solute-binding protein family 5" evidence="5">
    <location>
        <begin position="72"/>
        <end position="401"/>
    </location>
</feature>
<sequence length="512" mass="56016">MRKRSFLGAAAVAAMLISFHTTAIAQTKGGDIVIGITQAPPSLDAQITSAQASRNINLHIFETLYARDENAKPVPELAEGVTVSPDGKTYVFPIRKGVKFHNGKELDANDVAASIERYRKVGASPALVSAIETVKATGPHEVTITLKNVQATFLDNLSSPRAPIAIYPASEAAKEAGKIEIIGTGPYKFVEYKPDSHVKLARYDGYSPNPNGKGRDGFAGKKEAYLDTVTFRFMPEAGARTAALESGEIQFNETVDGSTAKRLAGDKRFTVEKVLPFALQVIKFNQGAAPGNDKNFRLAVQAALNMEDIMSIAYSDIYQMDPSWLYPGAAFYTTAGSDKYNKGDLKLAKELLAKSSYKGEKLTFIVDNLRPNIDTATVLQERLKEIGVNVDISIADWPTVSKIGFTPQGWTFWTHGFGIEPYEGPGSVMAPWVNGLSQQAKDPVIDELAAAFNAEMDEGKRKALFDKFQAHMYDNAVAMKAGNYGMFQVSTSKLKNFKPYRIPRMWGVWLEP</sequence>
<dbReference type="InterPro" id="IPR030678">
    <property type="entry name" value="Peptide/Ni-bd"/>
</dbReference>
<evidence type="ECO:0000256" key="3">
    <source>
        <dbReference type="ARBA" id="ARBA00022729"/>
    </source>
</evidence>
<dbReference type="Pfam" id="PF00496">
    <property type="entry name" value="SBP_bac_5"/>
    <property type="match status" value="1"/>
</dbReference>
<dbReference type="Proteomes" id="UP000248021">
    <property type="component" value="Unassembled WGS sequence"/>
</dbReference>
<feature type="chain" id="PRO_5015858740" evidence="4">
    <location>
        <begin position="26"/>
        <end position="512"/>
    </location>
</feature>
<dbReference type="SUPFAM" id="SSF53850">
    <property type="entry name" value="Periplasmic binding protein-like II"/>
    <property type="match status" value="1"/>
</dbReference>
<dbReference type="InterPro" id="IPR000914">
    <property type="entry name" value="SBP_5_dom"/>
</dbReference>
<dbReference type="InterPro" id="IPR039424">
    <property type="entry name" value="SBP_5"/>
</dbReference>
<dbReference type="PANTHER" id="PTHR30290">
    <property type="entry name" value="PERIPLASMIC BINDING COMPONENT OF ABC TRANSPORTER"/>
    <property type="match status" value="1"/>
</dbReference>
<proteinExistence type="inferred from homology"/>
<dbReference type="PANTHER" id="PTHR30290:SF38">
    <property type="entry name" value="D,D-DIPEPTIDE-BINDING PERIPLASMIC PROTEIN DDPA-RELATED"/>
    <property type="match status" value="1"/>
</dbReference>
<dbReference type="RefSeq" id="WP_110376319.1">
    <property type="nucleotide sequence ID" value="NZ_JAHBRY010000001.1"/>
</dbReference>
<evidence type="ECO:0000256" key="4">
    <source>
        <dbReference type="SAM" id="SignalP"/>
    </source>
</evidence>
<accession>A0A2V3U3Q6</accession>
<evidence type="ECO:0000256" key="1">
    <source>
        <dbReference type="ARBA" id="ARBA00004418"/>
    </source>
</evidence>
<dbReference type="GO" id="GO:1904680">
    <property type="term" value="F:peptide transmembrane transporter activity"/>
    <property type="evidence" value="ECO:0007669"/>
    <property type="project" value="TreeGrafter"/>
</dbReference>
<dbReference type="Gene3D" id="3.10.105.10">
    <property type="entry name" value="Dipeptide-binding Protein, Domain 3"/>
    <property type="match status" value="1"/>
</dbReference>
<reference evidence="6 7" key="1">
    <citation type="submission" date="2018-05" db="EMBL/GenBank/DDBJ databases">
        <title>Genomic Encyclopedia of Type Strains, Phase IV (KMG-IV): sequencing the most valuable type-strain genomes for metagenomic binning, comparative biology and taxonomic classification.</title>
        <authorList>
            <person name="Goeker M."/>
        </authorList>
    </citation>
    <scope>NUCLEOTIDE SEQUENCE [LARGE SCALE GENOMIC DNA]</scope>
    <source>
        <strain evidence="6 7">DSM 6462</strain>
    </source>
</reference>
<protein>
    <submittedName>
        <fullName evidence="6">Peptide/nickel transport system substrate-binding protein</fullName>
    </submittedName>
</protein>
<dbReference type="Gene3D" id="3.40.190.10">
    <property type="entry name" value="Periplasmic binding protein-like II"/>
    <property type="match status" value="1"/>
</dbReference>
<organism evidence="6 7">
    <name type="scientific">Chelatococcus asaccharovorans</name>
    <dbReference type="NCBI Taxonomy" id="28210"/>
    <lineage>
        <taxon>Bacteria</taxon>
        <taxon>Pseudomonadati</taxon>
        <taxon>Pseudomonadota</taxon>
        <taxon>Alphaproteobacteria</taxon>
        <taxon>Hyphomicrobiales</taxon>
        <taxon>Chelatococcaceae</taxon>
        <taxon>Chelatococcus</taxon>
    </lineage>
</organism>
<dbReference type="PIRSF" id="PIRSF002741">
    <property type="entry name" value="MppA"/>
    <property type="match status" value="1"/>
</dbReference>
<gene>
    <name evidence="6" type="ORF">C7450_108357</name>
</gene>
<dbReference type="GO" id="GO:0043190">
    <property type="term" value="C:ATP-binding cassette (ABC) transporter complex"/>
    <property type="evidence" value="ECO:0007669"/>
    <property type="project" value="InterPro"/>
</dbReference>
<dbReference type="PROSITE" id="PS01040">
    <property type="entry name" value="SBP_BACTERIAL_5"/>
    <property type="match status" value="1"/>
</dbReference>
<evidence type="ECO:0000313" key="6">
    <source>
        <dbReference type="EMBL" id="PXW56604.1"/>
    </source>
</evidence>
<keyword evidence="7" id="KW-1185">Reference proteome</keyword>
<dbReference type="GO" id="GO:0015833">
    <property type="term" value="P:peptide transport"/>
    <property type="evidence" value="ECO:0007669"/>
    <property type="project" value="TreeGrafter"/>
</dbReference>
<evidence type="ECO:0000256" key="2">
    <source>
        <dbReference type="ARBA" id="ARBA00005695"/>
    </source>
</evidence>
<feature type="signal peptide" evidence="4">
    <location>
        <begin position="1"/>
        <end position="25"/>
    </location>
</feature>
<dbReference type="AlphaFoldDB" id="A0A2V3U3Q6"/>